<dbReference type="GeneID" id="84790421"/>
<evidence type="ECO:0000256" key="1">
    <source>
        <dbReference type="SAM" id="Phobius"/>
    </source>
</evidence>
<organism evidence="2 3">
    <name type="scientific">Cardiobacterium hominis (strain ATCC 15826 / DSM 8339 / NCTC 10426 / 6573)</name>
    <dbReference type="NCBI Taxonomy" id="638300"/>
    <lineage>
        <taxon>Bacteria</taxon>
        <taxon>Pseudomonadati</taxon>
        <taxon>Pseudomonadota</taxon>
        <taxon>Gammaproteobacteria</taxon>
        <taxon>Cardiobacteriales</taxon>
        <taxon>Cardiobacteriaceae</taxon>
        <taxon>Cardiobacterium</taxon>
    </lineage>
</organism>
<accession>C8NAZ5</accession>
<dbReference type="Proteomes" id="UP000004870">
    <property type="component" value="Unassembled WGS sequence"/>
</dbReference>
<dbReference type="HOGENOM" id="CLU_2045450_0_0_6"/>
<dbReference type="EMBL" id="ACKY01000097">
    <property type="protein sequence ID" value="EEV88232.1"/>
    <property type="molecule type" value="Genomic_DNA"/>
</dbReference>
<name>C8NAZ5_CARH6</name>
<protein>
    <submittedName>
        <fullName evidence="2">Uncharacterized protein</fullName>
    </submittedName>
</protein>
<comment type="caution">
    <text evidence="2">The sequence shown here is derived from an EMBL/GenBank/DDBJ whole genome shotgun (WGS) entry which is preliminary data.</text>
</comment>
<evidence type="ECO:0000313" key="2">
    <source>
        <dbReference type="EMBL" id="EEV88232.1"/>
    </source>
</evidence>
<gene>
    <name evidence="2" type="ORF">HMPREF0198_1673</name>
</gene>
<keyword evidence="1" id="KW-0472">Membrane</keyword>
<evidence type="ECO:0000313" key="3">
    <source>
        <dbReference type="Proteomes" id="UP000004870"/>
    </source>
</evidence>
<dbReference type="AlphaFoldDB" id="C8NAZ5"/>
<dbReference type="RefSeq" id="WP_004141507.1">
    <property type="nucleotide sequence ID" value="NZ_GG694027.1"/>
</dbReference>
<keyword evidence="1" id="KW-1133">Transmembrane helix</keyword>
<feature type="transmembrane region" description="Helical" evidence="1">
    <location>
        <begin position="42"/>
        <end position="61"/>
    </location>
</feature>
<reference evidence="2 3" key="1">
    <citation type="submission" date="2009-08" db="EMBL/GenBank/DDBJ databases">
        <authorList>
            <person name="Qin X."/>
            <person name="Bachman B."/>
            <person name="Battles P."/>
            <person name="Bell A."/>
            <person name="Bess C."/>
            <person name="Bickham C."/>
            <person name="Chaboub L."/>
            <person name="Chen D."/>
            <person name="Coyle M."/>
            <person name="Deiros D.R."/>
            <person name="Dinh H."/>
            <person name="Forbes L."/>
            <person name="Fowler G."/>
            <person name="Francisco L."/>
            <person name="Fu Q."/>
            <person name="Gubbala S."/>
            <person name="Hale W."/>
            <person name="Han Y."/>
            <person name="Hemphill L."/>
            <person name="Highlander S.K."/>
            <person name="Hirani K."/>
            <person name="Hogues M."/>
            <person name="Jackson L."/>
            <person name="Jakkamsetti A."/>
            <person name="Javaid M."/>
            <person name="Jiang H."/>
            <person name="Korchina V."/>
            <person name="Kovar C."/>
            <person name="Lara F."/>
            <person name="Lee S."/>
            <person name="Mata R."/>
            <person name="Mathew T."/>
            <person name="Moen C."/>
            <person name="Morales K."/>
            <person name="Munidasa M."/>
            <person name="Nazareth L."/>
            <person name="Ngo R."/>
            <person name="Nguyen L."/>
            <person name="Okwuonu G."/>
            <person name="Ongeri F."/>
            <person name="Patil S."/>
            <person name="Petrosino J."/>
            <person name="Pham C."/>
            <person name="Pham P."/>
            <person name="Pu L.-L."/>
            <person name="Puazo M."/>
            <person name="Raj R."/>
            <person name="Reid J."/>
            <person name="Rouhana J."/>
            <person name="Saada N."/>
            <person name="Shang Y."/>
            <person name="Simmons D."/>
            <person name="Thornton R."/>
            <person name="Warren J."/>
            <person name="Weissenberger G."/>
            <person name="Zhang J."/>
            <person name="Zhang L."/>
            <person name="Zhou C."/>
            <person name="Zhu D."/>
            <person name="Muzny D."/>
            <person name="Worley K."/>
            <person name="Gibbs R."/>
        </authorList>
    </citation>
    <scope>NUCLEOTIDE SEQUENCE [LARGE SCALE GENOMIC DNA]</scope>
    <source>
        <strain evidence="3">ATCC 15826 / DSM 8339 / NCTC 10426 / 6573</strain>
    </source>
</reference>
<keyword evidence="1" id="KW-0812">Transmembrane</keyword>
<proteinExistence type="predicted"/>
<sequence length="120" mass="12856">MKALKFVERHAALICCLCVAMGALVVIKGAISAEPGNVACGALITLFGLGGLTLLFVMDIYDHLRGVPLPHERELVQAVASLHASETPELNPRDRHYRRAAAEQEVVAAAEALVKARGWS</sequence>
<keyword evidence="3" id="KW-1185">Reference proteome</keyword>